<dbReference type="EMBL" id="FQXV01000022">
    <property type="protein sequence ID" value="SHI23733.1"/>
    <property type="molecule type" value="Genomic_DNA"/>
</dbReference>
<keyword evidence="3" id="KW-0547">Nucleotide-binding</keyword>
<dbReference type="GO" id="GO:0005524">
    <property type="term" value="F:ATP binding"/>
    <property type="evidence" value="ECO:0007669"/>
    <property type="project" value="UniProtKB-KW"/>
</dbReference>
<dbReference type="PROSITE" id="PS51199">
    <property type="entry name" value="SF4_HELICASE"/>
    <property type="match status" value="1"/>
</dbReference>
<dbReference type="PANTHER" id="PTHR30153:SF2">
    <property type="entry name" value="REPLICATIVE DNA HELICASE"/>
    <property type="match status" value="1"/>
</dbReference>
<evidence type="ECO:0000256" key="8">
    <source>
        <dbReference type="ARBA" id="ARBA00023235"/>
    </source>
</evidence>
<dbReference type="Gene3D" id="1.10.860.10">
    <property type="entry name" value="DNAb Helicase, Chain A"/>
    <property type="match status" value="1"/>
</dbReference>
<evidence type="ECO:0000313" key="13">
    <source>
        <dbReference type="EMBL" id="SHI24424.1"/>
    </source>
</evidence>
<dbReference type="Pfam" id="PF03796">
    <property type="entry name" value="DnaB_C"/>
    <property type="match status" value="1"/>
</dbReference>
<dbReference type="GO" id="GO:0016787">
    <property type="term" value="F:hydrolase activity"/>
    <property type="evidence" value="ECO:0007669"/>
    <property type="project" value="UniProtKB-KW"/>
</dbReference>
<keyword evidence="8" id="KW-0413">Isomerase</keyword>
<organism evidence="13 14">
    <name type="scientific">Sporobacter termitidis DSM 10068</name>
    <dbReference type="NCBI Taxonomy" id="1123282"/>
    <lineage>
        <taxon>Bacteria</taxon>
        <taxon>Bacillati</taxon>
        <taxon>Bacillota</taxon>
        <taxon>Clostridia</taxon>
        <taxon>Eubacteriales</taxon>
        <taxon>Oscillospiraceae</taxon>
        <taxon>Sporobacter</taxon>
    </lineage>
</organism>
<evidence type="ECO:0000256" key="5">
    <source>
        <dbReference type="ARBA" id="ARBA00022806"/>
    </source>
</evidence>
<evidence type="ECO:0000256" key="4">
    <source>
        <dbReference type="ARBA" id="ARBA00022801"/>
    </source>
</evidence>
<dbReference type="PANTHER" id="PTHR30153">
    <property type="entry name" value="REPLICATIVE DNA HELICASE DNAB"/>
    <property type="match status" value="1"/>
</dbReference>
<keyword evidence="6" id="KW-0067">ATP-binding</keyword>
<dbReference type="EC" id="5.6.2.3" evidence="9"/>
<dbReference type="AlphaFoldDB" id="A0A1M5ZJT2"/>
<dbReference type="GO" id="GO:0003677">
    <property type="term" value="F:DNA binding"/>
    <property type="evidence" value="ECO:0007669"/>
    <property type="project" value="UniProtKB-KW"/>
</dbReference>
<evidence type="ECO:0000256" key="9">
    <source>
        <dbReference type="ARBA" id="ARBA00044969"/>
    </source>
</evidence>
<dbReference type="InterPro" id="IPR007693">
    <property type="entry name" value="DNA_helicase_DnaB-like_N"/>
</dbReference>
<dbReference type="Pfam" id="PF00772">
    <property type="entry name" value="DnaB"/>
    <property type="match status" value="1"/>
</dbReference>
<keyword evidence="14" id="KW-1185">Reference proteome</keyword>
<gene>
    <name evidence="12" type="ORF">SAMN02745823_03756</name>
    <name evidence="13" type="ORF">SAMN02745823_03834</name>
</gene>
<reference evidence="13 14" key="1">
    <citation type="submission" date="2016-11" db="EMBL/GenBank/DDBJ databases">
        <authorList>
            <person name="Jaros S."/>
            <person name="Januszkiewicz K."/>
            <person name="Wedrychowicz H."/>
        </authorList>
    </citation>
    <scope>NUCLEOTIDE SEQUENCE [LARGE SCALE GENOMIC DNA]</scope>
    <source>
        <strain evidence="13 14">DSM 10068</strain>
    </source>
</reference>
<dbReference type="InterPro" id="IPR036185">
    <property type="entry name" value="DNA_heli_DnaB-like_N_sf"/>
</dbReference>
<evidence type="ECO:0000259" key="11">
    <source>
        <dbReference type="PROSITE" id="PS51199"/>
    </source>
</evidence>
<feature type="domain" description="SF4 helicase" evidence="11">
    <location>
        <begin position="163"/>
        <end position="421"/>
    </location>
</feature>
<evidence type="ECO:0000256" key="2">
    <source>
        <dbReference type="ARBA" id="ARBA00022705"/>
    </source>
</evidence>
<sequence length="435" mass="47737">MNPFQNHSAEAEMSVIGSIMIDNRLIPRIAAKLEPEDFYIAALGQLFEAAVDASERGKAFDGVIAADILKTNLGESKAGKLASEIIDLTVTASNAFEYANIVRKYAGLRYLHESIETALVGDDPQSVAGDVISLCQEYLQGNRTKRIKTISEALLSMYSERQSKGNILRINTGFPRLDGILKGLCGGNLVVIAARPGVGKSALGLDIAKSAAQNGHRTLICSMEMSAEEISERLVSRDARLDMDKLIDGNLTAADWKAIGEVSDNTSRLPLEICDDPHLTPAIVRALSRTIPDLKLIIIDYLSLMQGSKKHEKRYLEIGEMTHSLKILAAELKIPIVVLSQLNRDKSEKQEPELRDLRESGDIEQDANKVILLWQLDESPAEGAPVRIGCRVAKNRRGKTGVVIMKFDGAHMRFIETSENYAPPKRGNKVLGNDH</sequence>
<evidence type="ECO:0000256" key="7">
    <source>
        <dbReference type="ARBA" id="ARBA00023125"/>
    </source>
</evidence>
<dbReference type="SUPFAM" id="SSF48024">
    <property type="entry name" value="N-terminal domain of DnaB helicase"/>
    <property type="match status" value="1"/>
</dbReference>
<keyword evidence="7" id="KW-0238">DNA-binding</keyword>
<accession>A0A1M5ZJT2</accession>
<dbReference type="GO" id="GO:0006260">
    <property type="term" value="P:DNA replication"/>
    <property type="evidence" value="ECO:0007669"/>
    <property type="project" value="UniProtKB-KW"/>
</dbReference>
<evidence type="ECO:0000256" key="3">
    <source>
        <dbReference type="ARBA" id="ARBA00022741"/>
    </source>
</evidence>
<keyword evidence="2" id="KW-0235">DNA replication</keyword>
<dbReference type="Proteomes" id="UP000183995">
    <property type="component" value="Unassembled WGS sequence"/>
</dbReference>
<dbReference type="SUPFAM" id="SSF52540">
    <property type="entry name" value="P-loop containing nucleoside triphosphate hydrolases"/>
    <property type="match status" value="1"/>
</dbReference>
<dbReference type="Gene3D" id="3.40.50.300">
    <property type="entry name" value="P-loop containing nucleotide triphosphate hydrolases"/>
    <property type="match status" value="1"/>
</dbReference>
<evidence type="ECO:0000256" key="10">
    <source>
        <dbReference type="ARBA" id="ARBA00048954"/>
    </source>
</evidence>
<comment type="similarity">
    <text evidence="1">Belongs to the helicase family. DnaB subfamily.</text>
</comment>
<dbReference type="STRING" id="1123282.SAMN02745823_03756"/>
<protein>
    <recommendedName>
        <fullName evidence="9">DNA 5'-3' helicase</fullName>
        <ecNumber evidence="9">5.6.2.3</ecNumber>
    </recommendedName>
</protein>
<evidence type="ECO:0000313" key="14">
    <source>
        <dbReference type="Proteomes" id="UP000183995"/>
    </source>
</evidence>
<dbReference type="EMBL" id="FQXV01000024">
    <property type="protein sequence ID" value="SHI24424.1"/>
    <property type="molecule type" value="Genomic_DNA"/>
</dbReference>
<evidence type="ECO:0000256" key="1">
    <source>
        <dbReference type="ARBA" id="ARBA00008428"/>
    </source>
</evidence>
<evidence type="ECO:0000256" key="6">
    <source>
        <dbReference type="ARBA" id="ARBA00022840"/>
    </source>
</evidence>
<dbReference type="GO" id="GO:0005829">
    <property type="term" value="C:cytosol"/>
    <property type="evidence" value="ECO:0007669"/>
    <property type="project" value="TreeGrafter"/>
</dbReference>
<dbReference type="InterPro" id="IPR016136">
    <property type="entry name" value="DNA_helicase_N/primase_C"/>
</dbReference>
<name>A0A1M5ZJT2_9FIRM</name>
<evidence type="ECO:0000313" key="12">
    <source>
        <dbReference type="EMBL" id="SHI23733.1"/>
    </source>
</evidence>
<dbReference type="InterPro" id="IPR007694">
    <property type="entry name" value="DNA_helicase_DnaB-like_C"/>
</dbReference>
<comment type="catalytic activity">
    <reaction evidence="10">
        <text>ATP + H2O = ADP + phosphate + H(+)</text>
        <dbReference type="Rhea" id="RHEA:13065"/>
        <dbReference type="ChEBI" id="CHEBI:15377"/>
        <dbReference type="ChEBI" id="CHEBI:15378"/>
        <dbReference type="ChEBI" id="CHEBI:30616"/>
        <dbReference type="ChEBI" id="CHEBI:43474"/>
        <dbReference type="ChEBI" id="CHEBI:456216"/>
        <dbReference type="EC" id="5.6.2.3"/>
    </reaction>
</comment>
<dbReference type="GO" id="GO:0043139">
    <property type="term" value="F:5'-3' DNA helicase activity"/>
    <property type="evidence" value="ECO:0007669"/>
    <property type="project" value="UniProtKB-EC"/>
</dbReference>
<keyword evidence="4" id="KW-0378">Hydrolase</keyword>
<dbReference type="InterPro" id="IPR027417">
    <property type="entry name" value="P-loop_NTPase"/>
</dbReference>
<keyword evidence="5 13" id="KW-0347">Helicase</keyword>
<proteinExistence type="inferred from homology"/>